<dbReference type="EMBL" id="UINC01198549">
    <property type="protein sequence ID" value="SVE16552.1"/>
    <property type="molecule type" value="Genomic_DNA"/>
</dbReference>
<dbReference type="InterPro" id="IPR035570">
    <property type="entry name" value="UPF0234_N"/>
</dbReference>
<evidence type="ECO:0000256" key="1">
    <source>
        <dbReference type="ARBA" id="ARBA00022741"/>
    </source>
</evidence>
<sequence>MPSFDVVCKTNLMEVDNAIHGMQREIKQRFDLKGTRCDIERTDNTLTMTAENTMQLTQLEDLLRKYLSRRNVDQGAVELNQTQNAAGGTIRRTISIRQGIEQDLSRKIIKAIKATKTKVQLAIQGNEIHVSGKKRDDLQETITFIKNMG</sequence>
<dbReference type="SUPFAM" id="SSF89963">
    <property type="entry name" value="YajQ-like"/>
    <property type="match status" value="2"/>
</dbReference>
<dbReference type="InterPro" id="IPR035571">
    <property type="entry name" value="UPF0234-like_C"/>
</dbReference>
<dbReference type="HAMAP" id="MF_00632">
    <property type="entry name" value="UPF0234"/>
    <property type="match status" value="1"/>
</dbReference>
<dbReference type="AlphaFoldDB" id="A0A383B980"/>
<organism evidence="3">
    <name type="scientific">marine metagenome</name>
    <dbReference type="NCBI Taxonomy" id="408172"/>
    <lineage>
        <taxon>unclassified sequences</taxon>
        <taxon>metagenomes</taxon>
        <taxon>ecological metagenomes</taxon>
    </lineage>
</organism>
<dbReference type="Gene3D" id="3.30.70.990">
    <property type="entry name" value="YajQ-like, domain 2"/>
    <property type="match status" value="1"/>
</dbReference>
<accession>A0A383B980</accession>
<dbReference type="Gene3D" id="3.30.70.860">
    <property type="match status" value="1"/>
</dbReference>
<evidence type="ECO:0008006" key="4">
    <source>
        <dbReference type="Google" id="ProtNLM"/>
    </source>
</evidence>
<protein>
    <recommendedName>
        <fullName evidence="4">YajQ family cyclic di-GMP-binding protein</fullName>
    </recommendedName>
</protein>
<reference evidence="3" key="1">
    <citation type="submission" date="2018-05" db="EMBL/GenBank/DDBJ databases">
        <authorList>
            <person name="Lanie J.A."/>
            <person name="Ng W.-L."/>
            <person name="Kazmierczak K.M."/>
            <person name="Andrzejewski T.M."/>
            <person name="Davidsen T.M."/>
            <person name="Wayne K.J."/>
            <person name="Tettelin H."/>
            <person name="Glass J.I."/>
            <person name="Rusch D."/>
            <person name="Podicherti R."/>
            <person name="Tsui H.-C.T."/>
            <person name="Winkler M.E."/>
        </authorList>
    </citation>
    <scope>NUCLEOTIDE SEQUENCE</scope>
</reference>
<dbReference type="PANTHER" id="PTHR30476:SF0">
    <property type="entry name" value="UPF0234 PROTEIN YAJQ"/>
    <property type="match status" value="1"/>
</dbReference>
<gene>
    <name evidence="3" type="ORF">METZ01_LOCUS469406</name>
</gene>
<dbReference type="Pfam" id="PF04461">
    <property type="entry name" value="YajQ"/>
    <property type="match status" value="1"/>
</dbReference>
<name>A0A383B980_9ZZZZ</name>
<keyword evidence="1" id="KW-0547">Nucleotide-binding</keyword>
<proteinExistence type="inferred from homology"/>
<comment type="similarity">
    <text evidence="2">Belongs to the YajQ family.</text>
</comment>
<dbReference type="PANTHER" id="PTHR30476">
    <property type="entry name" value="UPF0234 PROTEIN YAJQ"/>
    <property type="match status" value="1"/>
</dbReference>
<evidence type="ECO:0000313" key="3">
    <source>
        <dbReference type="EMBL" id="SVE16552.1"/>
    </source>
</evidence>
<dbReference type="GO" id="GO:0000166">
    <property type="term" value="F:nucleotide binding"/>
    <property type="evidence" value="ECO:0007669"/>
    <property type="project" value="UniProtKB-KW"/>
</dbReference>
<dbReference type="CDD" id="cd11740">
    <property type="entry name" value="YajQ_like"/>
    <property type="match status" value="1"/>
</dbReference>
<dbReference type="InterPro" id="IPR007551">
    <property type="entry name" value="YajQ/Smlt4090-like"/>
</dbReference>
<dbReference type="InterPro" id="IPR036183">
    <property type="entry name" value="YajQ-like_sf"/>
</dbReference>
<dbReference type="NCBIfam" id="NF003819">
    <property type="entry name" value="PRK05412.1"/>
    <property type="match status" value="1"/>
</dbReference>
<evidence type="ECO:0000256" key="2">
    <source>
        <dbReference type="ARBA" id="ARBA00093450"/>
    </source>
</evidence>
<dbReference type="GO" id="GO:0005829">
    <property type="term" value="C:cytosol"/>
    <property type="evidence" value="ECO:0007669"/>
    <property type="project" value="TreeGrafter"/>
</dbReference>
<feature type="non-terminal residue" evidence="3">
    <location>
        <position position="149"/>
    </location>
</feature>